<reference evidence="2" key="1">
    <citation type="journal article" date="2020" name="J Insects Food Feed">
        <title>The yellow mealworm (Tenebrio molitor) genome: a resource for the emerging insects as food and feed industry.</title>
        <authorList>
            <person name="Eriksson T."/>
            <person name="Andere A."/>
            <person name="Kelstrup H."/>
            <person name="Emery V."/>
            <person name="Picard C."/>
        </authorList>
    </citation>
    <scope>NUCLEOTIDE SEQUENCE</scope>
    <source>
        <strain evidence="2">Stoneville</strain>
        <tissue evidence="2">Whole head</tissue>
    </source>
</reference>
<name>A0A8J6HKA2_TENMO</name>
<evidence type="ECO:0000313" key="3">
    <source>
        <dbReference type="Proteomes" id="UP000719412"/>
    </source>
</evidence>
<keyword evidence="3" id="KW-1185">Reference proteome</keyword>
<organism evidence="2 3">
    <name type="scientific">Tenebrio molitor</name>
    <name type="common">Yellow mealworm beetle</name>
    <dbReference type="NCBI Taxonomy" id="7067"/>
    <lineage>
        <taxon>Eukaryota</taxon>
        <taxon>Metazoa</taxon>
        <taxon>Ecdysozoa</taxon>
        <taxon>Arthropoda</taxon>
        <taxon>Hexapoda</taxon>
        <taxon>Insecta</taxon>
        <taxon>Pterygota</taxon>
        <taxon>Neoptera</taxon>
        <taxon>Endopterygota</taxon>
        <taxon>Coleoptera</taxon>
        <taxon>Polyphaga</taxon>
        <taxon>Cucujiformia</taxon>
        <taxon>Tenebrionidae</taxon>
        <taxon>Tenebrio</taxon>
    </lineage>
</organism>
<gene>
    <name evidence="2" type="ORF">GEV33_006567</name>
</gene>
<sequence>MRSWSKFKQFTTLEHKLLGCHQEWSHCLIIEHSAPPSKLGGRMAVGDSAPRSRSRRISPKGEDFFQGRNLRRAMDVCVCFSGADGRVVEGRATLFRHHREVSRVQIPGRMGLPWMFVLYFVLCCPERKKEKRGWAEVCAVLMRNFNGNSEGVSPARRHYATATPGDETCTRQDVCFFRAALINPVDGDVVFFCEALSVPVYLRLHLVGDVSIEA</sequence>
<comment type="caution">
    <text evidence="2">The sequence shown here is derived from an EMBL/GenBank/DDBJ whole genome shotgun (WGS) entry which is preliminary data.</text>
</comment>
<proteinExistence type="predicted"/>
<accession>A0A8J6HKA2</accession>
<evidence type="ECO:0000313" key="2">
    <source>
        <dbReference type="EMBL" id="KAH0816224.1"/>
    </source>
</evidence>
<reference evidence="2" key="2">
    <citation type="submission" date="2021-08" db="EMBL/GenBank/DDBJ databases">
        <authorList>
            <person name="Eriksson T."/>
        </authorList>
    </citation>
    <scope>NUCLEOTIDE SEQUENCE</scope>
    <source>
        <strain evidence="2">Stoneville</strain>
        <tissue evidence="2">Whole head</tissue>
    </source>
</reference>
<protein>
    <submittedName>
        <fullName evidence="2">Uncharacterized protein</fullName>
    </submittedName>
</protein>
<evidence type="ECO:0000256" key="1">
    <source>
        <dbReference type="SAM" id="MobiDB-lite"/>
    </source>
</evidence>
<dbReference type="Proteomes" id="UP000719412">
    <property type="component" value="Unassembled WGS sequence"/>
</dbReference>
<feature type="region of interest" description="Disordered" evidence="1">
    <location>
        <begin position="39"/>
        <end position="60"/>
    </location>
</feature>
<dbReference type="EMBL" id="JABDTM020021860">
    <property type="protein sequence ID" value="KAH0816224.1"/>
    <property type="molecule type" value="Genomic_DNA"/>
</dbReference>
<dbReference type="AlphaFoldDB" id="A0A8J6HKA2"/>